<dbReference type="PROSITE" id="PS51197">
    <property type="entry name" value="HTH_RRF2_2"/>
    <property type="match status" value="1"/>
</dbReference>
<dbReference type="AlphaFoldDB" id="A0A365H2L3"/>
<dbReference type="Gene3D" id="1.10.10.10">
    <property type="entry name" value="Winged helix-like DNA-binding domain superfamily/Winged helix DNA-binding domain"/>
    <property type="match status" value="1"/>
</dbReference>
<name>A0A365H2L3_9ACTN</name>
<dbReference type="GO" id="GO:0005829">
    <property type="term" value="C:cytosol"/>
    <property type="evidence" value="ECO:0007669"/>
    <property type="project" value="TreeGrafter"/>
</dbReference>
<reference evidence="1 2" key="1">
    <citation type="submission" date="2018-06" db="EMBL/GenBank/DDBJ databases">
        <title>Actinomadura craniellae sp. nov. isolated from marine sponge Craniella sp.</title>
        <authorList>
            <person name="Li L."/>
            <person name="Xu Q.H."/>
            <person name="Lin H.W."/>
            <person name="Lu Y.H."/>
        </authorList>
    </citation>
    <scope>NUCLEOTIDE SEQUENCE [LARGE SCALE GENOMIC DNA]</scope>
    <source>
        <strain evidence="1 2">LHW63021</strain>
    </source>
</reference>
<gene>
    <name evidence="1" type="ORF">DPM19_19875</name>
</gene>
<protein>
    <submittedName>
        <fullName evidence="1">Transcriptional regulator</fullName>
    </submittedName>
</protein>
<dbReference type="OrthoDB" id="9800506at2"/>
<dbReference type="SUPFAM" id="SSF46785">
    <property type="entry name" value="Winged helix' DNA-binding domain"/>
    <property type="match status" value="1"/>
</dbReference>
<organism evidence="1 2">
    <name type="scientific">Actinomadura craniellae</name>
    <dbReference type="NCBI Taxonomy" id="2231787"/>
    <lineage>
        <taxon>Bacteria</taxon>
        <taxon>Bacillati</taxon>
        <taxon>Actinomycetota</taxon>
        <taxon>Actinomycetes</taxon>
        <taxon>Streptosporangiales</taxon>
        <taxon>Thermomonosporaceae</taxon>
        <taxon>Actinomadura</taxon>
    </lineage>
</organism>
<dbReference type="InterPro" id="IPR000944">
    <property type="entry name" value="Tscrpt_reg_Rrf2"/>
</dbReference>
<dbReference type="PANTHER" id="PTHR33221">
    <property type="entry name" value="WINGED HELIX-TURN-HELIX TRANSCRIPTIONAL REGULATOR, RRF2 FAMILY"/>
    <property type="match status" value="1"/>
</dbReference>
<accession>A0A365H2L3</accession>
<evidence type="ECO:0000313" key="2">
    <source>
        <dbReference type="Proteomes" id="UP000251891"/>
    </source>
</evidence>
<dbReference type="InterPro" id="IPR036390">
    <property type="entry name" value="WH_DNA-bd_sf"/>
</dbReference>
<dbReference type="InterPro" id="IPR036388">
    <property type="entry name" value="WH-like_DNA-bd_sf"/>
</dbReference>
<dbReference type="PANTHER" id="PTHR33221:SF15">
    <property type="entry name" value="HTH-TYPE TRANSCRIPTIONAL REGULATOR YWGB-RELATED"/>
    <property type="match status" value="1"/>
</dbReference>
<keyword evidence="2" id="KW-1185">Reference proteome</keyword>
<dbReference type="Pfam" id="PF02082">
    <property type="entry name" value="Rrf2"/>
    <property type="match status" value="1"/>
</dbReference>
<dbReference type="RefSeq" id="WP_111869461.1">
    <property type="nucleotide sequence ID" value="NZ_QLYX01000009.1"/>
</dbReference>
<sequence>MSANSRMTIAAHVLAWMWLNESRGGEVSTSERIADSVNTNPVVIRRLLGDLRRAGIVESRRGAGAGWTLARAPESVTLLDVYEAVTPGPLFAMHRAEPNQRCPVGFGIRPVMQGVYDGVEDALRAELARTTLTGVLRGILAAR</sequence>
<dbReference type="EMBL" id="QLYX01000009">
    <property type="protein sequence ID" value="RAY13337.1"/>
    <property type="molecule type" value="Genomic_DNA"/>
</dbReference>
<dbReference type="Proteomes" id="UP000251891">
    <property type="component" value="Unassembled WGS sequence"/>
</dbReference>
<proteinExistence type="predicted"/>
<dbReference type="GO" id="GO:0003700">
    <property type="term" value="F:DNA-binding transcription factor activity"/>
    <property type="evidence" value="ECO:0007669"/>
    <property type="project" value="TreeGrafter"/>
</dbReference>
<evidence type="ECO:0000313" key="1">
    <source>
        <dbReference type="EMBL" id="RAY13337.1"/>
    </source>
</evidence>
<dbReference type="FunFam" id="1.10.10.10:FF:000138">
    <property type="entry name" value="Rrf2 family transcriptional regulator"/>
    <property type="match status" value="1"/>
</dbReference>
<comment type="caution">
    <text evidence="1">The sequence shown here is derived from an EMBL/GenBank/DDBJ whole genome shotgun (WGS) entry which is preliminary data.</text>
</comment>